<dbReference type="Pfam" id="PF09851">
    <property type="entry name" value="SHOCT"/>
    <property type="match status" value="1"/>
</dbReference>
<feature type="domain" description="SHOCT" evidence="1">
    <location>
        <begin position="26"/>
        <end position="53"/>
    </location>
</feature>
<dbReference type="InterPro" id="IPR018649">
    <property type="entry name" value="SHOCT"/>
</dbReference>
<evidence type="ECO:0000259" key="1">
    <source>
        <dbReference type="Pfam" id="PF09851"/>
    </source>
</evidence>
<dbReference type="Proteomes" id="UP000535908">
    <property type="component" value="Unassembled WGS sequence"/>
</dbReference>
<dbReference type="EMBL" id="JAARWN010000001">
    <property type="protein sequence ID" value="MBC1935113.1"/>
    <property type="molecule type" value="Genomic_DNA"/>
</dbReference>
<proteinExistence type="predicted"/>
<name>A0A7X0Y1B1_9LIST</name>
<dbReference type="AlphaFoldDB" id="A0A7X0Y1B1"/>
<protein>
    <submittedName>
        <fullName evidence="2">SHOCT domain-containing protein</fullName>
    </submittedName>
</protein>
<organism evidence="2 3">
    <name type="scientific">Listeria grandensis</name>
    <dbReference type="NCBI Taxonomy" id="1494963"/>
    <lineage>
        <taxon>Bacteria</taxon>
        <taxon>Bacillati</taxon>
        <taxon>Bacillota</taxon>
        <taxon>Bacilli</taxon>
        <taxon>Bacillales</taxon>
        <taxon>Listeriaceae</taxon>
        <taxon>Listeria</taxon>
    </lineage>
</organism>
<comment type="caution">
    <text evidence="2">The sequence shown here is derived from an EMBL/GenBank/DDBJ whole genome shotgun (WGS) entry which is preliminary data.</text>
</comment>
<sequence>MILYKEIIECKLIGDIQSSPVTSPADELRKFKDLLDDGIITQEEFSDKKKQLLEL</sequence>
<accession>A0A7X0Y1B1</accession>
<evidence type="ECO:0000313" key="2">
    <source>
        <dbReference type="EMBL" id="MBC1935113.1"/>
    </source>
</evidence>
<gene>
    <name evidence="2" type="ORF">HCA69_01955</name>
</gene>
<evidence type="ECO:0000313" key="3">
    <source>
        <dbReference type="Proteomes" id="UP000535908"/>
    </source>
</evidence>
<reference evidence="2 3" key="1">
    <citation type="submission" date="2020-03" db="EMBL/GenBank/DDBJ databases">
        <title>Soil Listeria distribution.</title>
        <authorList>
            <person name="Liao J."/>
            <person name="Wiedmann M."/>
        </authorList>
    </citation>
    <scope>NUCLEOTIDE SEQUENCE [LARGE SCALE GENOMIC DNA]</scope>
    <source>
        <strain evidence="2 3">FSL L7-0741</strain>
    </source>
</reference>